<name>A5FVG1_ACICJ</name>
<dbReference type="STRING" id="349163.Acry_0368"/>
<comment type="similarity">
    <text evidence="1 2">Belongs to the enoyl-CoA hydratase/isomerase family.</text>
</comment>
<dbReference type="eggNOG" id="COG1024">
    <property type="taxonomic scope" value="Bacteria"/>
</dbReference>
<gene>
    <name evidence="3" type="ordered locus">Acry_0368</name>
</gene>
<organism evidence="3 4">
    <name type="scientific">Acidiphilium cryptum (strain JF-5)</name>
    <dbReference type="NCBI Taxonomy" id="349163"/>
    <lineage>
        <taxon>Bacteria</taxon>
        <taxon>Pseudomonadati</taxon>
        <taxon>Pseudomonadota</taxon>
        <taxon>Alphaproteobacteria</taxon>
        <taxon>Acetobacterales</taxon>
        <taxon>Acidocellaceae</taxon>
        <taxon>Acidiphilium</taxon>
    </lineage>
</organism>
<dbReference type="CDD" id="cd06558">
    <property type="entry name" value="crotonase-like"/>
    <property type="match status" value="1"/>
</dbReference>
<dbReference type="Proteomes" id="UP000000245">
    <property type="component" value="Chromosome"/>
</dbReference>
<accession>A5FVG1</accession>
<proteinExistence type="inferred from homology"/>
<dbReference type="PANTHER" id="PTHR42964">
    <property type="entry name" value="ENOYL-COA HYDRATASE"/>
    <property type="match status" value="1"/>
</dbReference>
<dbReference type="RefSeq" id="WP_011941479.1">
    <property type="nucleotide sequence ID" value="NC_009484.1"/>
</dbReference>
<keyword evidence="4" id="KW-1185">Reference proteome</keyword>
<dbReference type="InterPro" id="IPR001753">
    <property type="entry name" value="Enoyl-CoA_hydra/iso"/>
</dbReference>
<dbReference type="HOGENOM" id="CLU_009834_7_3_5"/>
<evidence type="ECO:0000313" key="4">
    <source>
        <dbReference type="Proteomes" id="UP000000245"/>
    </source>
</evidence>
<dbReference type="EMBL" id="CP000697">
    <property type="protein sequence ID" value="ABQ29593.1"/>
    <property type="molecule type" value="Genomic_DNA"/>
</dbReference>
<dbReference type="AlphaFoldDB" id="A5FVG1"/>
<dbReference type="InterPro" id="IPR029045">
    <property type="entry name" value="ClpP/crotonase-like_dom_sf"/>
</dbReference>
<dbReference type="PANTHER" id="PTHR42964:SF1">
    <property type="entry name" value="POLYKETIDE BIOSYNTHESIS ENOYL-COA HYDRATASE PKSH-RELATED"/>
    <property type="match status" value="1"/>
</dbReference>
<protein>
    <submittedName>
        <fullName evidence="3">Enoyl-CoA hydratase/isomerase</fullName>
    </submittedName>
</protein>
<dbReference type="InterPro" id="IPR051683">
    <property type="entry name" value="Enoyl-CoA_Hydratase/Isomerase"/>
</dbReference>
<dbReference type="PROSITE" id="PS00166">
    <property type="entry name" value="ENOYL_COA_HYDRATASE"/>
    <property type="match status" value="1"/>
</dbReference>
<dbReference type="Gene3D" id="3.90.226.10">
    <property type="entry name" value="2-enoyl-CoA Hydratase, Chain A, domain 1"/>
    <property type="match status" value="1"/>
</dbReference>
<keyword evidence="3" id="KW-0413">Isomerase</keyword>
<evidence type="ECO:0000256" key="1">
    <source>
        <dbReference type="ARBA" id="ARBA00005254"/>
    </source>
</evidence>
<dbReference type="Pfam" id="PF00378">
    <property type="entry name" value="ECH_1"/>
    <property type="match status" value="1"/>
</dbReference>
<evidence type="ECO:0000256" key="2">
    <source>
        <dbReference type="RuleBase" id="RU003707"/>
    </source>
</evidence>
<reference evidence="3 4" key="1">
    <citation type="submission" date="2007-05" db="EMBL/GenBank/DDBJ databases">
        <title>Complete sequence of chromosome of Acidiphilium cryptum JF-5.</title>
        <authorList>
            <consortium name="US DOE Joint Genome Institute"/>
            <person name="Copeland A."/>
            <person name="Lucas S."/>
            <person name="Lapidus A."/>
            <person name="Barry K."/>
            <person name="Detter J.C."/>
            <person name="Glavina del Rio T."/>
            <person name="Hammon N."/>
            <person name="Israni S."/>
            <person name="Dalin E."/>
            <person name="Tice H."/>
            <person name="Pitluck S."/>
            <person name="Sims D."/>
            <person name="Brettin T."/>
            <person name="Bruce D."/>
            <person name="Han C."/>
            <person name="Schmutz J."/>
            <person name="Larimer F."/>
            <person name="Land M."/>
            <person name="Hauser L."/>
            <person name="Kyrpides N."/>
            <person name="Kim E."/>
            <person name="Magnuson T."/>
            <person name="Richardson P."/>
        </authorList>
    </citation>
    <scope>NUCLEOTIDE SEQUENCE [LARGE SCALE GENOMIC DNA]</scope>
    <source>
        <strain evidence="3 4">JF-5</strain>
    </source>
</reference>
<dbReference type="InterPro" id="IPR018376">
    <property type="entry name" value="Enoyl-CoA_hyd/isom_CS"/>
</dbReference>
<dbReference type="SUPFAM" id="SSF52096">
    <property type="entry name" value="ClpP/crotonase"/>
    <property type="match status" value="1"/>
</dbReference>
<dbReference type="KEGG" id="acr:Acry_0368"/>
<evidence type="ECO:0000313" key="3">
    <source>
        <dbReference type="EMBL" id="ABQ29593.1"/>
    </source>
</evidence>
<dbReference type="GO" id="GO:0016853">
    <property type="term" value="F:isomerase activity"/>
    <property type="evidence" value="ECO:0007669"/>
    <property type="project" value="UniProtKB-KW"/>
</dbReference>
<sequence length="253" mass="25977">MTETPPILERHGAIARLRLNRPALRNRLGADDLAVLLGHCATLAADDSVRVVVFEAAGPVFSAGFDLDALSRGDTGDAEDGPGGIGRVGTALAALPQPVIARLHGNLYGGAVDLALACDFRIGVTGMELLMPAARIGLHYYRSGLARAVERIGPDATRLLFVSAQTIDAATLLRIGYLTQLAAADGLDAAIDALAARLEANAPLAVRGMKAAIAGLAAGTLDGESFAAGLDAAHRDPAFIEAMGALRAKKRGG</sequence>